<dbReference type="GO" id="GO:0016020">
    <property type="term" value="C:membrane"/>
    <property type="evidence" value="ECO:0007669"/>
    <property type="project" value="InterPro"/>
</dbReference>
<dbReference type="EMBL" id="RKRG01000001">
    <property type="protein sequence ID" value="RPF52481.1"/>
    <property type="molecule type" value="Genomic_DNA"/>
</dbReference>
<dbReference type="PANTHER" id="PTHR37316:SF3">
    <property type="entry name" value="TEICHOIC ACID GLYCEROL-PHOSPHATE TRANSFERASE"/>
    <property type="match status" value="1"/>
</dbReference>
<organism evidence="1 2">
    <name type="scientific">Methanobrevibacter gottschalkii DSM 11977</name>
    <dbReference type="NCBI Taxonomy" id="1122229"/>
    <lineage>
        <taxon>Archaea</taxon>
        <taxon>Methanobacteriati</taxon>
        <taxon>Methanobacteriota</taxon>
        <taxon>Methanomada group</taxon>
        <taxon>Methanobacteria</taxon>
        <taxon>Methanobacteriales</taxon>
        <taxon>Methanobacteriaceae</taxon>
        <taxon>Methanobrevibacter</taxon>
    </lineage>
</organism>
<protein>
    <submittedName>
        <fullName evidence="1">CDP-glycerol:poly(Glycerophosphate) glycerophosphotransferase</fullName>
    </submittedName>
</protein>
<dbReference type="InterPro" id="IPR051612">
    <property type="entry name" value="Teichoic_Acid_Biosynth"/>
</dbReference>
<accession>A0A3N5C7M5</accession>
<evidence type="ECO:0000313" key="1">
    <source>
        <dbReference type="EMBL" id="RPF52481.1"/>
    </source>
</evidence>
<dbReference type="SUPFAM" id="SSF53756">
    <property type="entry name" value="UDP-Glycosyltransferase/glycogen phosphorylase"/>
    <property type="match status" value="1"/>
</dbReference>
<dbReference type="GO" id="GO:0047355">
    <property type="term" value="F:CDP-glycerol glycerophosphotransferase activity"/>
    <property type="evidence" value="ECO:0007669"/>
    <property type="project" value="InterPro"/>
</dbReference>
<comment type="caution">
    <text evidence="1">The sequence shown here is derived from an EMBL/GenBank/DDBJ whole genome shotgun (WGS) entry which is preliminary data.</text>
</comment>
<dbReference type="InterPro" id="IPR007554">
    <property type="entry name" value="Glycerophosphate_synth"/>
</dbReference>
<evidence type="ECO:0000313" key="2">
    <source>
        <dbReference type="Proteomes" id="UP000271783"/>
    </source>
</evidence>
<gene>
    <name evidence="1" type="ORF">EDC42_0013</name>
</gene>
<dbReference type="PANTHER" id="PTHR37316">
    <property type="entry name" value="TEICHOIC ACID GLYCEROL-PHOSPHATE PRIMASE"/>
    <property type="match status" value="1"/>
</dbReference>
<dbReference type="AlphaFoldDB" id="A0A3N5C7M5"/>
<dbReference type="InterPro" id="IPR043148">
    <property type="entry name" value="TagF_C"/>
</dbReference>
<dbReference type="Pfam" id="PF04464">
    <property type="entry name" value="Glyphos_transf"/>
    <property type="match status" value="1"/>
</dbReference>
<dbReference type="Proteomes" id="UP000271783">
    <property type="component" value="Unassembled WGS sequence"/>
</dbReference>
<dbReference type="Gene3D" id="3.40.50.12580">
    <property type="match status" value="1"/>
</dbReference>
<sequence length="177" mass="21606">MPTWRLQLESEDLFLNSKYYETLNNFLNNKELLELLNKNDYKLVFKPHAELMEYLDLLNVDNDVYISINESYQDLFNESAILITDYSSVFFDFAYLKKPVIYYQDNNDYHYDEGYFDYETMGFGEVISDENLLIEKIKFYLENNCQMEYKYKCNVENFFKFNDKKNCERVYNWILNN</sequence>
<name>A0A3N5C7M5_9EURY</name>
<keyword evidence="2" id="KW-1185">Reference proteome</keyword>
<proteinExistence type="predicted"/>
<keyword evidence="1" id="KW-0808">Transferase</keyword>
<reference evidence="1 2" key="1">
    <citation type="submission" date="2018-11" db="EMBL/GenBank/DDBJ databases">
        <title>Genomic Encyclopedia of Type Strains, Phase IV (KMG-IV): sequencing the most valuable type-strain genomes for metagenomic binning, comparative biology and taxonomic classification.</title>
        <authorList>
            <person name="Goeker M."/>
        </authorList>
    </citation>
    <scope>NUCLEOTIDE SEQUENCE [LARGE SCALE GENOMIC DNA]</scope>
    <source>
        <strain evidence="1 2">DSM 11977</strain>
    </source>
</reference>